<dbReference type="InterPro" id="IPR041489">
    <property type="entry name" value="PDZ_6"/>
</dbReference>
<dbReference type="InterPro" id="IPR029045">
    <property type="entry name" value="ClpP/crotonase-like_dom_sf"/>
</dbReference>
<dbReference type="GO" id="GO:0006508">
    <property type="term" value="P:proteolysis"/>
    <property type="evidence" value="ECO:0007669"/>
    <property type="project" value="UniProtKB-KW"/>
</dbReference>
<reference evidence="7" key="2">
    <citation type="journal article" date="2021" name="PeerJ">
        <title>Extensive microbial diversity within the chicken gut microbiome revealed by metagenomics and culture.</title>
        <authorList>
            <person name="Gilroy R."/>
            <person name="Ravi A."/>
            <person name="Getino M."/>
            <person name="Pursley I."/>
            <person name="Horton D.L."/>
            <person name="Alikhan N.F."/>
            <person name="Baker D."/>
            <person name="Gharbi K."/>
            <person name="Hall N."/>
            <person name="Watson M."/>
            <person name="Adriaenssens E.M."/>
            <person name="Foster-Nyarko E."/>
            <person name="Jarju S."/>
            <person name="Secka A."/>
            <person name="Antonio M."/>
            <person name="Oren A."/>
            <person name="Chaudhuri R.R."/>
            <person name="La Ragione R."/>
            <person name="Hildebrand F."/>
            <person name="Pallen M.J."/>
        </authorList>
    </citation>
    <scope>NUCLEOTIDE SEQUENCE</scope>
    <source>
        <strain evidence="7">10532</strain>
    </source>
</reference>
<comment type="similarity">
    <text evidence="1 5">Belongs to the peptidase S41A family.</text>
</comment>
<comment type="caution">
    <text evidence="7">The sequence shown here is derived from an EMBL/GenBank/DDBJ whole genome shotgun (WGS) entry which is preliminary data.</text>
</comment>
<dbReference type="SMART" id="SM00228">
    <property type="entry name" value="PDZ"/>
    <property type="match status" value="1"/>
</dbReference>
<dbReference type="CDD" id="cd07560">
    <property type="entry name" value="Peptidase_S41_CPP"/>
    <property type="match status" value="1"/>
</dbReference>
<evidence type="ECO:0000313" key="7">
    <source>
        <dbReference type="EMBL" id="MBO8458146.1"/>
    </source>
</evidence>
<evidence type="ECO:0000256" key="2">
    <source>
        <dbReference type="ARBA" id="ARBA00022670"/>
    </source>
</evidence>
<dbReference type="InterPro" id="IPR055210">
    <property type="entry name" value="CtpA/B_N"/>
</dbReference>
<dbReference type="InterPro" id="IPR036034">
    <property type="entry name" value="PDZ_sf"/>
</dbReference>
<feature type="domain" description="PDZ" evidence="6">
    <location>
        <begin position="86"/>
        <end position="161"/>
    </location>
</feature>
<dbReference type="EMBL" id="JADIMM010000090">
    <property type="protein sequence ID" value="MBO8458146.1"/>
    <property type="molecule type" value="Genomic_DNA"/>
</dbReference>
<sequence>MKRFFIFSRTIFFVLFLSLPLNVFSQQLEITENDQLYLQLINNVFIFVENNYVDQVDSKVLYEGALKGMLEALEDPYSTYLDSDMMTSMSDTTEGTFGGVGLTISKRYVSTPDEPAYVEVVSPIEDTPGWKAGILPGDKLTKINGISTPDITMEEVLEMLRGEIGKPVEVTVLRGNSLEFTTTLIRDLIEVPTVKYGMMENQIGYLRIINFTPLTADKTQEALDNLFKQNAKGLIIDLRNNPGGVISSVVNVADKFIDSGIIVSTKSRISYENQSFSATRRKTTVPKDIPVVVLINQGSASASEILAGALKDHKRALLVGEKTYGKGSVQQVLKLSETDGLKLTIAKYYTPSDANIDKTGIYPDVEVKFPEFTEEEEKILTELLSSSEIKNLVESKKPVTDEKVEEIVTELEKKYPVNRRYLKKLVNNERYITETAPLYDLDYDIQLKEALRIITTEPVQKLIDQSVSVKEHQEKYEAINP</sequence>
<protein>
    <submittedName>
        <fullName evidence="7">S41 family peptidase</fullName>
    </submittedName>
</protein>
<dbReference type="Pfam" id="PF22694">
    <property type="entry name" value="CtpB_N-like"/>
    <property type="match status" value="1"/>
</dbReference>
<accession>A0A9D9N2K9</accession>
<dbReference type="PANTHER" id="PTHR32060:SF30">
    <property type="entry name" value="CARBOXY-TERMINAL PROCESSING PROTEASE CTPA"/>
    <property type="match status" value="1"/>
</dbReference>
<dbReference type="SMART" id="SM00245">
    <property type="entry name" value="TSPc"/>
    <property type="match status" value="1"/>
</dbReference>
<dbReference type="SUPFAM" id="SSF52096">
    <property type="entry name" value="ClpP/crotonase"/>
    <property type="match status" value="1"/>
</dbReference>
<gene>
    <name evidence="7" type="ORF">IAA81_07955</name>
</gene>
<dbReference type="Gene3D" id="2.30.42.10">
    <property type="match status" value="1"/>
</dbReference>
<dbReference type="Pfam" id="PF03572">
    <property type="entry name" value="Peptidase_S41"/>
    <property type="match status" value="1"/>
</dbReference>
<evidence type="ECO:0000256" key="5">
    <source>
        <dbReference type="RuleBase" id="RU004404"/>
    </source>
</evidence>
<evidence type="ECO:0000259" key="6">
    <source>
        <dbReference type="PROSITE" id="PS50106"/>
    </source>
</evidence>
<dbReference type="Pfam" id="PF17820">
    <property type="entry name" value="PDZ_6"/>
    <property type="match status" value="1"/>
</dbReference>
<dbReference type="InterPro" id="IPR001478">
    <property type="entry name" value="PDZ"/>
</dbReference>
<dbReference type="GO" id="GO:0008236">
    <property type="term" value="F:serine-type peptidase activity"/>
    <property type="evidence" value="ECO:0007669"/>
    <property type="project" value="UniProtKB-KW"/>
</dbReference>
<dbReference type="SUPFAM" id="SSF50156">
    <property type="entry name" value="PDZ domain-like"/>
    <property type="match status" value="1"/>
</dbReference>
<dbReference type="InterPro" id="IPR005151">
    <property type="entry name" value="Tail-specific_protease"/>
</dbReference>
<organism evidence="7 8">
    <name type="scientific">Candidatus Gallitreponema excrementavium</name>
    <dbReference type="NCBI Taxonomy" id="2840840"/>
    <lineage>
        <taxon>Bacteria</taxon>
        <taxon>Pseudomonadati</taxon>
        <taxon>Spirochaetota</taxon>
        <taxon>Spirochaetia</taxon>
        <taxon>Spirochaetales</taxon>
        <taxon>Candidatus Gallitreponema</taxon>
    </lineage>
</organism>
<dbReference type="NCBIfam" id="TIGR00225">
    <property type="entry name" value="prc"/>
    <property type="match status" value="1"/>
</dbReference>
<keyword evidence="2 5" id="KW-0645">Protease</keyword>
<proteinExistence type="inferred from homology"/>
<keyword evidence="4 5" id="KW-0720">Serine protease</keyword>
<dbReference type="GO" id="GO:0007165">
    <property type="term" value="P:signal transduction"/>
    <property type="evidence" value="ECO:0007669"/>
    <property type="project" value="TreeGrafter"/>
</dbReference>
<dbReference type="Gene3D" id="3.30.750.44">
    <property type="match status" value="1"/>
</dbReference>
<dbReference type="InterPro" id="IPR004447">
    <property type="entry name" value="Peptidase_S41A"/>
</dbReference>
<dbReference type="AlphaFoldDB" id="A0A9D9N2K9"/>
<evidence type="ECO:0000313" key="8">
    <source>
        <dbReference type="Proteomes" id="UP000823638"/>
    </source>
</evidence>
<evidence type="ECO:0000256" key="3">
    <source>
        <dbReference type="ARBA" id="ARBA00022801"/>
    </source>
</evidence>
<dbReference type="PANTHER" id="PTHR32060">
    <property type="entry name" value="TAIL-SPECIFIC PROTEASE"/>
    <property type="match status" value="1"/>
</dbReference>
<name>A0A9D9N2K9_9SPIR</name>
<keyword evidence="3 5" id="KW-0378">Hydrolase</keyword>
<evidence type="ECO:0000256" key="4">
    <source>
        <dbReference type="ARBA" id="ARBA00022825"/>
    </source>
</evidence>
<dbReference type="CDD" id="cd06782">
    <property type="entry name" value="cpPDZ_CPP-like"/>
    <property type="match status" value="1"/>
</dbReference>
<dbReference type="GO" id="GO:0004175">
    <property type="term" value="F:endopeptidase activity"/>
    <property type="evidence" value="ECO:0007669"/>
    <property type="project" value="TreeGrafter"/>
</dbReference>
<dbReference type="Proteomes" id="UP000823638">
    <property type="component" value="Unassembled WGS sequence"/>
</dbReference>
<dbReference type="PROSITE" id="PS50106">
    <property type="entry name" value="PDZ"/>
    <property type="match status" value="1"/>
</dbReference>
<evidence type="ECO:0000256" key="1">
    <source>
        <dbReference type="ARBA" id="ARBA00009179"/>
    </source>
</evidence>
<reference evidence="7" key="1">
    <citation type="submission" date="2020-10" db="EMBL/GenBank/DDBJ databases">
        <authorList>
            <person name="Gilroy R."/>
        </authorList>
    </citation>
    <scope>NUCLEOTIDE SEQUENCE</scope>
    <source>
        <strain evidence="7">10532</strain>
    </source>
</reference>
<dbReference type="Gene3D" id="3.90.226.10">
    <property type="entry name" value="2-enoyl-CoA Hydratase, Chain A, domain 1"/>
    <property type="match status" value="1"/>
</dbReference>
<dbReference type="GO" id="GO:0030288">
    <property type="term" value="C:outer membrane-bounded periplasmic space"/>
    <property type="evidence" value="ECO:0007669"/>
    <property type="project" value="TreeGrafter"/>
</dbReference>